<reference evidence="3 4" key="1">
    <citation type="submission" date="2013-09" db="EMBL/GenBank/DDBJ databases">
        <title>High correlation between genotypes and phenotypes of environmental bacteria Comamonas testosteroni strains.</title>
        <authorList>
            <person name="Liu L."/>
            <person name="Zhu W."/>
            <person name="Xia X."/>
            <person name="Xu B."/>
            <person name="Luo M."/>
            <person name="Wang G."/>
        </authorList>
    </citation>
    <scope>NUCLEOTIDE SEQUENCE [LARGE SCALE GENOMIC DNA]</scope>
    <source>
        <strain evidence="3 4">JL40</strain>
    </source>
</reference>
<dbReference type="Proteomes" id="UP000029553">
    <property type="component" value="Unassembled WGS sequence"/>
</dbReference>
<dbReference type="RefSeq" id="WP_034365248.1">
    <property type="nucleotide sequence ID" value="NZ_AWOR01000001.1"/>
</dbReference>
<name>A0A096FQY5_COMTE</name>
<proteinExistence type="predicted"/>
<dbReference type="Pfam" id="PF20335">
    <property type="entry name" value="DUF6630"/>
    <property type="match status" value="1"/>
</dbReference>
<evidence type="ECO:0000259" key="2">
    <source>
        <dbReference type="Pfam" id="PF25135"/>
    </source>
</evidence>
<dbReference type="AlphaFoldDB" id="A0A096FQY5"/>
<dbReference type="EMBL" id="AWOR01000001">
    <property type="protein sequence ID" value="KGH32369.1"/>
    <property type="molecule type" value="Genomic_DNA"/>
</dbReference>
<evidence type="ECO:0000259" key="1">
    <source>
        <dbReference type="Pfam" id="PF20335"/>
    </source>
</evidence>
<dbReference type="InterPro" id="IPR046582">
    <property type="entry name" value="DUF6630"/>
</dbReference>
<dbReference type="Pfam" id="PF25135">
    <property type="entry name" value="DUF7822"/>
    <property type="match status" value="1"/>
</dbReference>
<sequence length="716" mass="80666">MPAYALLLAHDERPGPETEWPAEPGGSCEGWAEWFSSTPLLFSVLLGDAQHLPELVPCSAYRDKQSLSALTAPMEQVRARWQWLKGVIEPLPAKSPAHWPDSVKKQWQQIDHTISTSTRQWLLLDCATLCPHDFDEAQFTTFLLAQRELCRQWSCSGGELPESLQALKRAPQSHLGWWSDAVIARTEVIEQQSEEDWPAWLADHYEPRHHGAWDEATESYYVMPKLHPRTGLKPQNEAERGHWPVGMVTPYGRWLQRPVEGASMTFVSGEHLSVHYPETTPGEGAKSGIKDLNGVWLVSPSEGYRDAYAVTPQVMACRSPGQENMQELRNLPGLALLHEGLSSIDYNEEHDEFIRAEQGPYGDSRQLLLKADGLPLFDASRYWHINDFSAKTELAVACVREPFVNEHGEQEHRMLEGVIDIRGQEIIPCQFKTIERGFSSSPPKVFPGRKLLAITEKGEPRIFSTKGKLLAAPDIWCPPLNCSPKKNELLTFAGEGPQAELVMFSIQDFSITRTGETWEDYRNALRGMFKGLGSDTPETTTMTRAELIEAEDGDWMQDISRILCLNDESRAAQLLQQWRDCVAAPDPDDMGWDEDDEIDPDVMHLPAGENALTLYWVHLLAVADQFARFDWKDAEGIAATHWLPGTDDWQWDTPADGVESGLENMAEHLSGRQLALIKLATDDDSLRMTVVRSADAEHFMERLAQAHISAWNYSAN</sequence>
<feature type="domain" description="DUF7822" evidence="2">
    <location>
        <begin position="20"/>
        <end position="168"/>
    </location>
</feature>
<feature type="domain" description="DUF6630" evidence="1">
    <location>
        <begin position="559"/>
        <end position="706"/>
    </location>
</feature>
<protein>
    <submittedName>
        <fullName evidence="3">Uncharacterized protein</fullName>
    </submittedName>
</protein>
<accession>A0A096FQY5</accession>
<evidence type="ECO:0000313" key="3">
    <source>
        <dbReference type="EMBL" id="KGH32369.1"/>
    </source>
</evidence>
<evidence type="ECO:0000313" key="4">
    <source>
        <dbReference type="Proteomes" id="UP000029553"/>
    </source>
</evidence>
<gene>
    <name evidence="3" type="ORF">P353_03700</name>
</gene>
<organism evidence="3 4">
    <name type="scientific">Comamonas testosteroni</name>
    <name type="common">Pseudomonas testosteroni</name>
    <dbReference type="NCBI Taxonomy" id="285"/>
    <lineage>
        <taxon>Bacteria</taxon>
        <taxon>Pseudomonadati</taxon>
        <taxon>Pseudomonadota</taxon>
        <taxon>Betaproteobacteria</taxon>
        <taxon>Burkholderiales</taxon>
        <taxon>Comamonadaceae</taxon>
        <taxon>Comamonas</taxon>
    </lineage>
</organism>
<comment type="caution">
    <text evidence="3">The sequence shown here is derived from an EMBL/GenBank/DDBJ whole genome shotgun (WGS) entry which is preliminary data.</text>
</comment>
<dbReference type="InterPro" id="IPR056724">
    <property type="entry name" value="DUF7822"/>
</dbReference>